<dbReference type="Proteomes" id="UP001632037">
    <property type="component" value="Unassembled WGS sequence"/>
</dbReference>
<evidence type="ECO:0000313" key="1">
    <source>
        <dbReference type="EMBL" id="KAL3670824.1"/>
    </source>
</evidence>
<proteinExistence type="predicted"/>
<protein>
    <submittedName>
        <fullName evidence="1">Uncharacterized protein</fullName>
    </submittedName>
</protein>
<organism evidence="1 2">
    <name type="scientific">Phytophthora oleae</name>
    <dbReference type="NCBI Taxonomy" id="2107226"/>
    <lineage>
        <taxon>Eukaryota</taxon>
        <taxon>Sar</taxon>
        <taxon>Stramenopiles</taxon>
        <taxon>Oomycota</taxon>
        <taxon>Peronosporomycetes</taxon>
        <taxon>Peronosporales</taxon>
        <taxon>Peronosporaceae</taxon>
        <taxon>Phytophthora</taxon>
    </lineage>
</organism>
<gene>
    <name evidence="1" type="ORF">V7S43_004010</name>
</gene>
<dbReference type="AlphaFoldDB" id="A0ABD3FYU6"/>
<evidence type="ECO:0000313" key="2">
    <source>
        <dbReference type="Proteomes" id="UP001632037"/>
    </source>
</evidence>
<accession>A0ABD3FYU6</accession>
<keyword evidence="2" id="KW-1185">Reference proteome</keyword>
<sequence length="94" mass="10712">MSPGSTLRTPSEDQPLAFITRPNRTGLVRDDTIVESFGEEHHFGKVLFDFKVKQIVRRYVVPDRVVVEWQAFLSPETFKGESLSGIQYEEKGAL</sequence>
<comment type="caution">
    <text evidence="1">The sequence shown here is derived from an EMBL/GenBank/DDBJ whole genome shotgun (WGS) entry which is preliminary data.</text>
</comment>
<name>A0ABD3FYU6_9STRA</name>
<reference evidence="1 2" key="1">
    <citation type="submission" date="2024-09" db="EMBL/GenBank/DDBJ databases">
        <title>Genome sequencing and assembly of Phytophthora oleae, isolate VK10A, causative agent of rot of olive drupes.</title>
        <authorList>
            <person name="Conti Taguali S."/>
            <person name="Riolo M."/>
            <person name="La Spada F."/>
            <person name="Cacciola S.O."/>
            <person name="Dionisio G."/>
        </authorList>
    </citation>
    <scope>NUCLEOTIDE SEQUENCE [LARGE SCALE GENOMIC DNA]</scope>
    <source>
        <strain evidence="1 2">VK10A</strain>
    </source>
</reference>
<dbReference type="EMBL" id="JBIMZQ010000006">
    <property type="protein sequence ID" value="KAL3670824.1"/>
    <property type="molecule type" value="Genomic_DNA"/>
</dbReference>